<protein>
    <submittedName>
        <fullName evidence="1">7706_t:CDS:1</fullName>
    </submittedName>
</protein>
<comment type="caution">
    <text evidence="1">The sequence shown here is derived from an EMBL/GenBank/DDBJ whole genome shotgun (WGS) entry which is preliminary data.</text>
</comment>
<dbReference type="Proteomes" id="UP000789920">
    <property type="component" value="Unassembled WGS sequence"/>
</dbReference>
<dbReference type="EMBL" id="CAJVQC010134506">
    <property type="protein sequence ID" value="CAG8842527.1"/>
    <property type="molecule type" value="Genomic_DNA"/>
</dbReference>
<evidence type="ECO:0000313" key="2">
    <source>
        <dbReference type="Proteomes" id="UP000789920"/>
    </source>
</evidence>
<name>A0ACA9SKI0_9GLOM</name>
<evidence type="ECO:0000313" key="1">
    <source>
        <dbReference type="EMBL" id="CAG8842527.1"/>
    </source>
</evidence>
<feature type="non-terminal residue" evidence="1">
    <location>
        <position position="51"/>
    </location>
</feature>
<organism evidence="1 2">
    <name type="scientific">Racocetra persica</name>
    <dbReference type="NCBI Taxonomy" id="160502"/>
    <lineage>
        <taxon>Eukaryota</taxon>
        <taxon>Fungi</taxon>
        <taxon>Fungi incertae sedis</taxon>
        <taxon>Mucoromycota</taxon>
        <taxon>Glomeromycotina</taxon>
        <taxon>Glomeromycetes</taxon>
        <taxon>Diversisporales</taxon>
        <taxon>Gigasporaceae</taxon>
        <taxon>Racocetra</taxon>
    </lineage>
</organism>
<sequence length="51" mass="5989">ESRPKTGQNFTDLTEERTLNKIQEETKPEIILLTPEECLTEEKKIKESKIE</sequence>
<gene>
    <name evidence="1" type="ORF">RPERSI_LOCUS32362</name>
</gene>
<keyword evidence="2" id="KW-1185">Reference proteome</keyword>
<proteinExistence type="predicted"/>
<feature type="non-terminal residue" evidence="1">
    <location>
        <position position="1"/>
    </location>
</feature>
<accession>A0ACA9SKI0</accession>
<reference evidence="1" key="1">
    <citation type="submission" date="2021-06" db="EMBL/GenBank/DDBJ databases">
        <authorList>
            <person name="Kallberg Y."/>
            <person name="Tangrot J."/>
            <person name="Rosling A."/>
        </authorList>
    </citation>
    <scope>NUCLEOTIDE SEQUENCE</scope>
    <source>
        <strain evidence="1">MA461A</strain>
    </source>
</reference>